<proteinExistence type="predicted"/>
<keyword evidence="2" id="KW-0812">Transmembrane</keyword>
<dbReference type="EMBL" id="KZ084100">
    <property type="protein sequence ID" value="OSD03400.1"/>
    <property type="molecule type" value="Genomic_DNA"/>
</dbReference>
<sequence>MSLSALTSAVIGFEVSNVALLSLLLATPAPKHPMVKSLMIACLVRSVLDVLPPIVERTSPNDFNEPGLNNRPTLVSFCVSDSVLLRYITVVKAAFAVSFTLPALWLSIIQIQPKRSADDYPRLTRGTVLILCIAPFVWALPVLLVAVPRLIKGEDLWVWYQINTCYFDDNAFTIVSLVFTLVPLALAVFISVSVAVVLRWSRIHSQRSALRSGRSLRFGALVFVTIVSASLYAAVLVKWIKGHKIPWNSSPAEPLRLLIRTSVIWEAITPFLFFLIFAAQEEIYETWLGWLSRLLPCTRTKHNQFAENGNDRSQYTVTYDSYISPNPQTAYSRVPLDAEAPARRNLHLILPGKILPRQTSSSFLRQTFTNDRRRPGPTLSITEPGLRPPPRTHISRPLTAEDSPRTPRFRFPFIQNLSLSAFGSQPSMRSQMTSTFAGDFSGDDGGMATTTLESGERVVGELQRSDTPLSTRTFGRATTSRR</sequence>
<reference evidence="3 4" key="1">
    <citation type="journal article" date="2015" name="Biotechnol. Biofuels">
        <title>Enhanced degradation of softwood versus hardwood by the white-rot fungus Pycnoporus coccineus.</title>
        <authorList>
            <person name="Couturier M."/>
            <person name="Navarro D."/>
            <person name="Chevret D."/>
            <person name="Henrissat B."/>
            <person name="Piumi F."/>
            <person name="Ruiz-Duenas F.J."/>
            <person name="Martinez A.T."/>
            <person name="Grigoriev I.V."/>
            <person name="Riley R."/>
            <person name="Lipzen A."/>
            <person name="Berrin J.G."/>
            <person name="Master E.R."/>
            <person name="Rosso M.N."/>
        </authorList>
    </citation>
    <scope>NUCLEOTIDE SEQUENCE [LARGE SCALE GENOMIC DNA]</scope>
    <source>
        <strain evidence="3 4">BRFM310</strain>
    </source>
</reference>
<dbReference type="OrthoDB" id="2745223at2759"/>
<dbReference type="AlphaFoldDB" id="A0A1Y2IQI8"/>
<organism evidence="3 4">
    <name type="scientific">Trametes coccinea (strain BRFM310)</name>
    <name type="common">Pycnoporus coccineus</name>
    <dbReference type="NCBI Taxonomy" id="1353009"/>
    <lineage>
        <taxon>Eukaryota</taxon>
        <taxon>Fungi</taxon>
        <taxon>Dikarya</taxon>
        <taxon>Basidiomycota</taxon>
        <taxon>Agaricomycotina</taxon>
        <taxon>Agaricomycetes</taxon>
        <taxon>Polyporales</taxon>
        <taxon>Polyporaceae</taxon>
        <taxon>Trametes</taxon>
    </lineage>
</organism>
<evidence type="ECO:0008006" key="5">
    <source>
        <dbReference type="Google" id="ProtNLM"/>
    </source>
</evidence>
<feature type="transmembrane region" description="Helical" evidence="2">
    <location>
        <begin position="218"/>
        <end position="237"/>
    </location>
</feature>
<keyword evidence="2" id="KW-0472">Membrane</keyword>
<feature type="transmembrane region" description="Helical" evidence="2">
    <location>
        <begin position="171"/>
        <end position="198"/>
    </location>
</feature>
<evidence type="ECO:0000256" key="2">
    <source>
        <dbReference type="SAM" id="Phobius"/>
    </source>
</evidence>
<dbReference type="STRING" id="1353009.A0A1Y2IQI8"/>
<feature type="region of interest" description="Disordered" evidence="1">
    <location>
        <begin position="457"/>
        <end position="482"/>
    </location>
</feature>
<evidence type="ECO:0000313" key="4">
    <source>
        <dbReference type="Proteomes" id="UP000193067"/>
    </source>
</evidence>
<feature type="region of interest" description="Disordered" evidence="1">
    <location>
        <begin position="369"/>
        <end position="406"/>
    </location>
</feature>
<evidence type="ECO:0000256" key="1">
    <source>
        <dbReference type="SAM" id="MobiDB-lite"/>
    </source>
</evidence>
<evidence type="ECO:0000313" key="3">
    <source>
        <dbReference type="EMBL" id="OSD03400.1"/>
    </source>
</evidence>
<name>A0A1Y2IQI8_TRAC3</name>
<feature type="transmembrane region" description="Helical" evidence="2">
    <location>
        <begin position="257"/>
        <end position="278"/>
    </location>
</feature>
<dbReference type="Proteomes" id="UP000193067">
    <property type="component" value="Unassembled WGS sequence"/>
</dbReference>
<keyword evidence="2" id="KW-1133">Transmembrane helix</keyword>
<feature type="compositionally biased region" description="Polar residues" evidence="1">
    <location>
        <begin position="465"/>
        <end position="482"/>
    </location>
</feature>
<feature type="transmembrane region" description="Helical" evidence="2">
    <location>
        <begin position="6"/>
        <end position="26"/>
    </location>
</feature>
<keyword evidence="4" id="KW-1185">Reference proteome</keyword>
<feature type="transmembrane region" description="Helical" evidence="2">
    <location>
        <begin position="84"/>
        <end position="108"/>
    </location>
</feature>
<gene>
    <name evidence="3" type="ORF">PYCCODRAFT_1466789</name>
</gene>
<accession>A0A1Y2IQI8</accession>
<protein>
    <recommendedName>
        <fullName evidence="5">G-protein coupled receptors family 1 profile domain-containing protein</fullName>
    </recommendedName>
</protein>
<feature type="transmembrane region" description="Helical" evidence="2">
    <location>
        <begin position="128"/>
        <end position="151"/>
    </location>
</feature>